<keyword evidence="2" id="KW-1185">Reference proteome</keyword>
<dbReference type="AlphaFoldDB" id="A0A6N7PSL3"/>
<comment type="caution">
    <text evidence="1">The sequence shown here is derived from an EMBL/GenBank/DDBJ whole genome shotgun (WGS) entry which is preliminary data.</text>
</comment>
<dbReference type="InterPro" id="IPR027417">
    <property type="entry name" value="P-loop_NTPase"/>
</dbReference>
<proteinExistence type="predicted"/>
<name>A0A6N7PSL3_9BACT</name>
<dbReference type="Proteomes" id="UP000440224">
    <property type="component" value="Unassembled WGS sequence"/>
</dbReference>
<protein>
    <recommendedName>
        <fullName evidence="3">G domain-containing protein</fullName>
    </recommendedName>
</protein>
<evidence type="ECO:0008006" key="3">
    <source>
        <dbReference type="Google" id="ProtNLM"/>
    </source>
</evidence>
<accession>A0A6N7PSL3</accession>
<evidence type="ECO:0000313" key="2">
    <source>
        <dbReference type="Proteomes" id="UP000440224"/>
    </source>
</evidence>
<organism evidence="1 2">
    <name type="scientific">Polyangium spumosum</name>
    <dbReference type="NCBI Taxonomy" id="889282"/>
    <lineage>
        <taxon>Bacteria</taxon>
        <taxon>Pseudomonadati</taxon>
        <taxon>Myxococcota</taxon>
        <taxon>Polyangia</taxon>
        <taxon>Polyangiales</taxon>
        <taxon>Polyangiaceae</taxon>
        <taxon>Polyangium</taxon>
    </lineage>
</organism>
<dbReference type="SUPFAM" id="SSF52540">
    <property type="entry name" value="P-loop containing nucleoside triphosphate hydrolases"/>
    <property type="match status" value="1"/>
</dbReference>
<dbReference type="EMBL" id="WJIE01000007">
    <property type="protein sequence ID" value="MRG95162.1"/>
    <property type="molecule type" value="Genomic_DNA"/>
</dbReference>
<reference evidence="1 2" key="1">
    <citation type="submission" date="2019-10" db="EMBL/GenBank/DDBJ databases">
        <title>A soil myxobacterium in the family Polyangiaceae.</title>
        <authorList>
            <person name="Li Y."/>
            <person name="Wang J."/>
        </authorList>
    </citation>
    <scope>NUCLEOTIDE SEQUENCE [LARGE SCALE GENOMIC DNA]</scope>
    <source>
        <strain evidence="1 2">DSM 14734</strain>
    </source>
</reference>
<sequence length="274" mass="30566">MTLALPPGWALPAAIEAYKRRQDIASAWRSVLNVIAGKKRHVVVTGMSGAGKTMLLSALTGAAERRGFRPPERSLGVERARVQAKEPRRRIALAVVPGQPGYHRVAAQDDLLLSKKPVDGVVHVVCNGYAAFHAEAVAMLRRQGASSLESLRTYYHDREAEDFKETLDLLRRSWKKHHKPFWMMVAVAKADLYQEGLPEAAARYAPGGDGPFIDLLREFQGRIGSDNFQWDAQPVCSWLETFTYGDVTISPQIDMMKRDHSLAMFASTLERHCV</sequence>
<dbReference type="OrthoDB" id="4865500at2"/>
<gene>
    <name evidence="1" type="ORF">GF068_25060</name>
</gene>
<dbReference type="Gene3D" id="3.40.50.300">
    <property type="entry name" value="P-loop containing nucleotide triphosphate hydrolases"/>
    <property type="match status" value="1"/>
</dbReference>
<dbReference type="RefSeq" id="WP_153821988.1">
    <property type="nucleotide sequence ID" value="NZ_WJIE01000007.1"/>
</dbReference>
<evidence type="ECO:0000313" key="1">
    <source>
        <dbReference type="EMBL" id="MRG95162.1"/>
    </source>
</evidence>